<keyword evidence="1" id="KW-0812">Transmembrane</keyword>
<gene>
    <name evidence="2" type="ORF">PHACADRAFT_264123</name>
</gene>
<sequence length="293" mass="32666">MASKSSRPPPEYVLKIGPYHLEELERRGVSRTEICIRLFIPTFFVWAIVQRWAVLGILPKIILAALLAPYYLIAIPTCLLAVIFPDCPYRTTEAAILHDLFHLLVDLLAPYSPLFSSLQKSVLTWSARMKEIEGDGSLVVPVLREVARISTKEELVTEIRNAARTIRPVHAIVLLHNLVIDYSGLPDDFAAFPWTTKKSTVDIQPRLSALSPLVAQTLVRMGLDIVRNELKSDAPESALPWPWDAPAAVALRCAKTLLQAAKLDSTTREALRVEMRAIVATCWIRDSGDADLL</sequence>
<dbReference type="KEGG" id="pco:PHACADRAFT_264123"/>
<reference evidence="2 3" key="1">
    <citation type="journal article" date="2012" name="BMC Genomics">
        <title>Comparative genomics of the white-rot fungi, Phanerochaete carnosa and P. chrysosporium, to elucidate the genetic basis of the distinct wood types they colonize.</title>
        <authorList>
            <person name="Suzuki H."/>
            <person name="MacDonald J."/>
            <person name="Syed K."/>
            <person name="Salamov A."/>
            <person name="Hori C."/>
            <person name="Aerts A."/>
            <person name="Henrissat B."/>
            <person name="Wiebenga A."/>
            <person name="vanKuyk P.A."/>
            <person name="Barry K."/>
            <person name="Lindquist E."/>
            <person name="LaButti K."/>
            <person name="Lapidus A."/>
            <person name="Lucas S."/>
            <person name="Coutinho P."/>
            <person name="Gong Y."/>
            <person name="Samejima M."/>
            <person name="Mahadevan R."/>
            <person name="Abou-Zaid M."/>
            <person name="de Vries R.P."/>
            <person name="Igarashi K."/>
            <person name="Yadav J.S."/>
            <person name="Grigoriev I.V."/>
            <person name="Master E.R."/>
        </authorList>
    </citation>
    <scope>NUCLEOTIDE SEQUENCE [LARGE SCALE GENOMIC DNA]</scope>
    <source>
        <strain evidence="2 3">HHB-10118-sp</strain>
    </source>
</reference>
<keyword evidence="1" id="KW-0472">Membrane</keyword>
<dbReference type="Proteomes" id="UP000008370">
    <property type="component" value="Unassembled WGS sequence"/>
</dbReference>
<dbReference type="AlphaFoldDB" id="K5VV63"/>
<dbReference type="EMBL" id="JH930478">
    <property type="protein sequence ID" value="EKM50700.1"/>
    <property type="molecule type" value="Genomic_DNA"/>
</dbReference>
<feature type="transmembrane region" description="Helical" evidence="1">
    <location>
        <begin position="61"/>
        <end position="84"/>
    </location>
</feature>
<evidence type="ECO:0000313" key="3">
    <source>
        <dbReference type="Proteomes" id="UP000008370"/>
    </source>
</evidence>
<name>K5VV63_PHACS</name>
<feature type="transmembrane region" description="Helical" evidence="1">
    <location>
        <begin position="34"/>
        <end position="55"/>
    </location>
</feature>
<evidence type="ECO:0000256" key="1">
    <source>
        <dbReference type="SAM" id="Phobius"/>
    </source>
</evidence>
<accession>K5VV63</accession>
<proteinExistence type="predicted"/>
<dbReference type="InParanoid" id="K5VV63"/>
<organism evidence="2 3">
    <name type="scientific">Phanerochaete carnosa (strain HHB-10118-sp)</name>
    <name type="common">White-rot fungus</name>
    <name type="synonym">Peniophora carnosa</name>
    <dbReference type="NCBI Taxonomy" id="650164"/>
    <lineage>
        <taxon>Eukaryota</taxon>
        <taxon>Fungi</taxon>
        <taxon>Dikarya</taxon>
        <taxon>Basidiomycota</taxon>
        <taxon>Agaricomycotina</taxon>
        <taxon>Agaricomycetes</taxon>
        <taxon>Polyporales</taxon>
        <taxon>Phanerochaetaceae</taxon>
        <taxon>Phanerochaete</taxon>
    </lineage>
</organism>
<protein>
    <submittedName>
        <fullName evidence="2">Uncharacterized protein</fullName>
    </submittedName>
</protein>
<keyword evidence="3" id="KW-1185">Reference proteome</keyword>
<dbReference type="RefSeq" id="XP_007400964.1">
    <property type="nucleotide sequence ID" value="XM_007400902.1"/>
</dbReference>
<evidence type="ECO:0000313" key="2">
    <source>
        <dbReference type="EMBL" id="EKM50700.1"/>
    </source>
</evidence>
<dbReference type="HOGENOM" id="CLU_950306_0_0_1"/>
<dbReference type="GeneID" id="18918749"/>
<keyword evidence="1" id="KW-1133">Transmembrane helix</keyword>